<dbReference type="EMBL" id="CP119965">
    <property type="protein sequence ID" value="WFD40804.1"/>
    <property type="molecule type" value="Genomic_DNA"/>
</dbReference>
<organism evidence="2 3">
    <name type="scientific">Malassezia japonica</name>
    <dbReference type="NCBI Taxonomy" id="223818"/>
    <lineage>
        <taxon>Eukaryota</taxon>
        <taxon>Fungi</taxon>
        <taxon>Dikarya</taxon>
        <taxon>Basidiomycota</taxon>
        <taxon>Ustilaginomycotina</taxon>
        <taxon>Malasseziomycetes</taxon>
        <taxon>Malasseziales</taxon>
        <taxon>Malasseziaceae</taxon>
        <taxon>Malassezia</taxon>
    </lineage>
</organism>
<evidence type="ECO:0000313" key="3">
    <source>
        <dbReference type="Proteomes" id="UP001217754"/>
    </source>
</evidence>
<name>A0AAF0F6G5_9BASI</name>
<proteinExistence type="predicted"/>
<accession>A0AAF0F6G5</accession>
<dbReference type="PANTHER" id="PTHR11732">
    <property type="entry name" value="ALDO/KETO REDUCTASE"/>
    <property type="match status" value="1"/>
</dbReference>
<dbReference type="Gene3D" id="3.20.20.100">
    <property type="entry name" value="NADP-dependent oxidoreductase domain"/>
    <property type="match status" value="1"/>
</dbReference>
<dbReference type="Pfam" id="PF00248">
    <property type="entry name" value="Aldo_ket_red"/>
    <property type="match status" value="1"/>
</dbReference>
<dbReference type="AlphaFoldDB" id="A0AAF0F6G5"/>
<dbReference type="RefSeq" id="XP_060123701.1">
    <property type="nucleotide sequence ID" value="XM_060267718.1"/>
</dbReference>
<evidence type="ECO:0000313" key="2">
    <source>
        <dbReference type="EMBL" id="WFD40804.1"/>
    </source>
</evidence>
<dbReference type="SUPFAM" id="SSF51430">
    <property type="entry name" value="NAD(P)-linked oxidoreductase"/>
    <property type="match status" value="1"/>
</dbReference>
<dbReference type="GO" id="GO:0016491">
    <property type="term" value="F:oxidoreductase activity"/>
    <property type="evidence" value="ECO:0007669"/>
    <property type="project" value="InterPro"/>
</dbReference>
<sequence>MSGKSVETCTALCKMPGILYGTAWKDTQTTQLVFTAFLYGFRGVDTAAQRKHYREDLVGEGVLQASKQLGLSRGDVWLQTKFTPVSGQDTSGPLPYDLHAPVAEQVCASFQSSLKNLHPESKIPSVTDLVAKYAVTARGNQGKNLGPPPKQEVYIDSYLLHSPLSTLESTLEAWHVLEALVDTGLVRQIGLSNVYDPQIFQTLFQLARIKPSVVQNRWHSSTGHDVSLLPLLSPTLSPNAFPPAASVGDEPPHGVTYQPFWTLTGNQRLVESDTVAVLAIKHSLTPAQVIYAYVHQGLGIPGLSTCVLSGTKDEKHMEEAVRAVSLDPWEEDDLTALRSELYGE</sequence>
<dbReference type="GeneID" id="85227444"/>
<feature type="domain" description="NADP-dependent oxidoreductase" evidence="1">
    <location>
        <begin position="154"/>
        <end position="219"/>
    </location>
</feature>
<dbReference type="InterPro" id="IPR020471">
    <property type="entry name" value="AKR"/>
</dbReference>
<keyword evidence="3" id="KW-1185">Reference proteome</keyword>
<protein>
    <recommendedName>
        <fullName evidence="1">NADP-dependent oxidoreductase domain-containing protein</fullName>
    </recommendedName>
</protein>
<dbReference type="InterPro" id="IPR036812">
    <property type="entry name" value="NAD(P)_OxRdtase_dom_sf"/>
</dbReference>
<dbReference type="InterPro" id="IPR023210">
    <property type="entry name" value="NADP_OxRdtase_dom"/>
</dbReference>
<reference evidence="2" key="1">
    <citation type="submission" date="2023-03" db="EMBL/GenBank/DDBJ databases">
        <title>Mating type loci evolution in Malassezia.</title>
        <authorList>
            <person name="Coelho M.A."/>
        </authorList>
    </citation>
    <scope>NUCLEOTIDE SEQUENCE</scope>
    <source>
        <strain evidence="2">CBS 9431</strain>
    </source>
</reference>
<evidence type="ECO:0000259" key="1">
    <source>
        <dbReference type="Pfam" id="PF00248"/>
    </source>
</evidence>
<dbReference type="Proteomes" id="UP001217754">
    <property type="component" value="Chromosome 8"/>
</dbReference>
<gene>
    <name evidence="2" type="ORF">MJAP1_003793</name>
</gene>